<dbReference type="InterPro" id="IPR000917">
    <property type="entry name" value="Sulfatase_N"/>
</dbReference>
<organism evidence="8 9">
    <name type="scientific">Kordiimonas lipolytica</name>
    <dbReference type="NCBI Taxonomy" id="1662421"/>
    <lineage>
        <taxon>Bacteria</taxon>
        <taxon>Pseudomonadati</taxon>
        <taxon>Pseudomonadota</taxon>
        <taxon>Alphaproteobacteria</taxon>
        <taxon>Kordiimonadales</taxon>
        <taxon>Kordiimonadaceae</taxon>
        <taxon>Kordiimonas</taxon>
    </lineage>
</organism>
<feature type="transmembrane region" description="Helical" evidence="6">
    <location>
        <begin position="103"/>
        <end position="125"/>
    </location>
</feature>
<comment type="caution">
    <text evidence="8">The sequence shown here is derived from an EMBL/GenBank/DDBJ whole genome shotgun (WGS) entry which is preliminary data.</text>
</comment>
<dbReference type="PANTHER" id="PTHR47371:SF3">
    <property type="entry name" value="PHOSPHOGLYCEROL TRANSFERASE I"/>
    <property type="match status" value="1"/>
</dbReference>
<keyword evidence="5 6" id="KW-0472">Membrane</keyword>
<accession>A0ABV8U7L9</accession>
<evidence type="ECO:0000256" key="3">
    <source>
        <dbReference type="ARBA" id="ARBA00022692"/>
    </source>
</evidence>
<evidence type="ECO:0000256" key="6">
    <source>
        <dbReference type="SAM" id="Phobius"/>
    </source>
</evidence>
<keyword evidence="2" id="KW-1003">Cell membrane</keyword>
<dbReference type="Gene3D" id="3.40.720.10">
    <property type="entry name" value="Alkaline Phosphatase, subunit A"/>
    <property type="match status" value="1"/>
</dbReference>
<dbReference type="EMBL" id="JBHSCR010000003">
    <property type="protein sequence ID" value="MFC4347199.1"/>
    <property type="molecule type" value="Genomic_DNA"/>
</dbReference>
<evidence type="ECO:0000256" key="5">
    <source>
        <dbReference type="ARBA" id="ARBA00023136"/>
    </source>
</evidence>
<dbReference type="PANTHER" id="PTHR47371">
    <property type="entry name" value="LIPOTEICHOIC ACID SYNTHASE"/>
    <property type="match status" value="1"/>
</dbReference>
<keyword evidence="3 6" id="KW-0812">Transmembrane</keyword>
<reference evidence="9" key="1">
    <citation type="journal article" date="2019" name="Int. J. Syst. Evol. Microbiol.">
        <title>The Global Catalogue of Microorganisms (GCM) 10K type strain sequencing project: providing services to taxonomists for standard genome sequencing and annotation.</title>
        <authorList>
            <consortium name="The Broad Institute Genomics Platform"/>
            <consortium name="The Broad Institute Genome Sequencing Center for Infectious Disease"/>
            <person name="Wu L."/>
            <person name="Ma J."/>
        </authorList>
    </citation>
    <scope>NUCLEOTIDE SEQUENCE [LARGE SCALE GENOMIC DNA]</scope>
    <source>
        <strain evidence="9">CGMCC 1.15304</strain>
    </source>
</reference>
<evidence type="ECO:0000256" key="4">
    <source>
        <dbReference type="ARBA" id="ARBA00022989"/>
    </source>
</evidence>
<feature type="transmembrane region" description="Helical" evidence="6">
    <location>
        <begin position="145"/>
        <end position="169"/>
    </location>
</feature>
<sequence>MFLIPAIILLLPFLLEAMVTIGFTRPEAKRHGLFYILTPIVSALVYISWAVLLGHPYIALGGWFLVYGGFTIVSNVKNKVLGEPLNAPDLETARHLFIYPEFYVAYVGAGRLMVVVVTFLTALVAGLVLETSFASQQQILPVPAAWALGLIVWVLFLWFLAHAAAAIFTQDRARKMGMMFDTNTDTARFGLFPLMPLYAVLLMDKAENPALKVRRPALEPPTVKPDLIAIQAESYFDIDRLYRNLDGHHNHIWEPLAALRDKGAAAGTLEVPAWGASTMQSEFAFLSGTRNEDLGIDCINPYQRAAHTGVETLATRLKAAGYRTICIHPAKKEFFRRNTVIPKLGFDDFIGLEAFEDAERFGLYVSDKALGDVIEQTIADHKAASDQPLFLFVISIESHGPWQPGRLASWIDEEKAQAEDPTKDRSFALYRQHMDHLLELFDRLGPQAKETLDRPRAISFYGDHLPAFHELFSQHGIEGKAVDYLLWSSEGPLESADGKRVENLGDDMLKAAGFKDGPSSGE</sequence>
<keyword evidence="4 6" id="KW-1133">Transmembrane helix</keyword>
<dbReference type="SUPFAM" id="SSF53649">
    <property type="entry name" value="Alkaline phosphatase-like"/>
    <property type="match status" value="1"/>
</dbReference>
<evidence type="ECO:0000313" key="9">
    <source>
        <dbReference type="Proteomes" id="UP001595776"/>
    </source>
</evidence>
<feature type="transmembrane region" description="Helical" evidence="6">
    <location>
        <begin position="6"/>
        <end position="25"/>
    </location>
</feature>
<dbReference type="Proteomes" id="UP001595776">
    <property type="component" value="Unassembled WGS sequence"/>
</dbReference>
<evidence type="ECO:0000313" key="8">
    <source>
        <dbReference type="EMBL" id="MFC4347199.1"/>
    </source>
</evidence>
<dbReference type="InterPro" id="IPR017850">
    <property type="entry name" value="Alkaline_phosphatase_core_sf"/>
</dbReference>
<proteinExistence type="predicted"/>
<evidence type="ECO:0000256" key="2">
    <source>
        <dbReference type="ARBA" id="ARBA00022475"/>
    </source>
</evidence>
<keyword evidence="9" id="KW-1185">Reference proteome</keyword>
<feature type="transmembrane region" description="Helical" evidence="6">
    <location>
        <begin position="32"/>
        <end position="51"/>
    </location>
</feature>
<evidence type="ECO:0000256" key="1">
    <source>
        <dbReference type="ARBA" id="ARBA00004651"/>
    </source>
</evidence>
<dbReference type="CDD" id="cd16015">
    <property type="entry name" value="LTA_synthase"/>
    <property type="match status" value="1"/>
</dbReference>
<name>A0ABV8U7L9_9PROT</name>
<feature type="domain" description="Sulfatase N-terminal" evidence="7">
    <location>
        <begin position="259"/>
        <end position="494"/>
    </location>
</feature>
<protein>
    <submittedName>
        <fullName evidence="8">LTA synthase family protein</fullName>
    </submittedName>
</protein>
<dbReference type="Pfam" id="PF00884">
    <property type="entry name" value="Sulfatase"/>
    <property type="match status" value="1"/>
</dbReference>
<evidence type="ECO:0000259" key="7">
    <source>
        <dbReference type="Pfam" id="PF00884"/>
    </source>
</evidence>
<dbReference type="InterPro" id="IPR050448">
    <property type="entry name" value="OpgB/LTA_synthase_biosynth"/>
</dbReference>
<feature type="transmembrane region" description="Helical" evidence="6">
    <location>
        <begin position="57"/>
        <end position="76"/>
    </location>
</feature>
<dbReference type="RefSeq" id="WP_068149793.1">
    <property type="nucleotide sequence ID" value="NZ_JBHSCR010000003.1"/>
</dbReference>
<gene>
    <name evidence="8" type="ORF">ACFO5Q_05020</name>
</gene>
<comment type="subcellular location">
    <subcellularLocation>
        <location evidence="1">Cell membrane</location>
        <topology evidence="1">Multi-pass membrane protein</topology>
    </subcellularLocation>
</comment>